<sequence>MPNKVLETDSFTRFFESSSVEEREWISKIIEQLKQNSFVGKPLGYKWFREKKYKGKRLYYLVYENSEKVLLLAFAGKKEQQAIINNVLANLERYRRIVGD</sequence>
<gene>
    <name evidence="1" type="ORF">HY544_04560</name>
</gene>
<evidence type="ECO:0000313" key="1">
    <source>
        <dbReference type="EMBL" id="MBI4210749.1"/>
    </source>
</evidence>
<organism evidence="1 2">
    <name type="scientific">Candidatus Iainarchaeum sp</name>
    <dbReference type="NCBI Taxonomy" id="3101447"/>
    <lineage>
        <taxon>Archaea</taxon>
        <taxon>Candidatus Iainarchaeota</taxon>
        <taxon>Candidatus Iainarchaeia</taxon>
        <taxon>Candidatus Iainarchaeales</taxon>
        <taxon>Candidatus Iainarchaeaceae</taxon>
        <taxon>Candidatus Iainarchaeum</taxon>
    </lineage>
</organism>
<proteinExistence type="predicted"/>
<accession>A0A8T3YRI0</accession>
<name>A0A8T3YRI0_9ARCH</name>
<evidence type="ECO:0000313" key="2">
    <source>
        <dbReference type="Proteomes" id="UP000732298"/>
    </source>
</evidence>
<dbReference type="Proteomes" id="UP000732298">
    <property type="component" value="Unassembled WGS sequence"/>
</dbReference>
<evidence type="ECO:0008006" key="3">
    <source>
        <dbReference type="Google" id="ProtNLM"/>
    </source>
</evidence>
<comment type="caution">
    <text evidence="1">The sequence shown here is derived from an EMBL/GenBank/DDBJ whole genome shotgun (WGS) entry which is preliminary data.</text>
</comment>
<reference evidence="1" key="1">
    <citation type="submission" date="2020-07" db="EMBL/GenBank/DDBJ databases">
        <title>Huge and variable diversity of episymbiotic CPR bacteria and DPANN archaea in groundwater ecosystems.</title>
        <authorList>
            <person name="He C.Y."/>
            <person name="Keren R."/>
            <person name="Whittaker M."/>
            <person name="Farag I.F."/>
            <person name="Doudna J."/>
            <person name="Cate J.H.D."/>
            <person name="Banfield J.F."/>
        </authorList>
    </citation>
    <scope>NUCLEOTIDE SEQUENCE</scope>
    <source>
        <strain evidence="1">NC_groundwater_1296_Ag_S-0.2um_52_80</strain>
    </source>
</reference>
<protein>
    <recommendedName>
        <fullName evidence="3">Type II toxin-antitoxin system RelE/ParE family toxin</fullName>
    </recommendedName>
</protein>
<dbReference type="AlphaFoldDB" id="A0A8T3YRI0"/>
<dbReference type="EMBL" id="JACQPB010000041">
    <property type="protein sequence ID" value="MBI4210749.1"/>
    <property type="molecule type" value="Genomic_DNA"/>
</dbReference>